<dbReference type="EMBL" id="KZ293701">
    <property type="protein sequence ID" value="PBK84083.1"/>
    <property type="molecule type" value="Genomic_DNA"/>
</dbReference>
<reference evidence="2" key="1">
    <citation type="journal article" date="2017" name="Nat. Ecol. Evol.">
        <title>Genome expansion and lineage-specific genetic innovations in the forest pathogenic fungi Armillaria.</title>
        <authorList>
            <person name="Sipos G."/>
            <person name="Prasanna A.N."/>
            <person name="Walter M.C."/>
            <person name="O'Connor E."/>
            <person name="Balint B."/>
            <person name="Krizsan K."/>
            <person name="Kiss B."/>
            <person name="Hess J."/>
            <person name="Varga T."/>
            <person name="Slot J."/>
            <person name="Riley R."/>
            <person name="Boka B."/>
            <person name="Rigling D."/>
            <person name="Barry K."/>
            <person name="Lee J."/>
            <person name="Mihaltcheva S."/>
            <person name="LaButti K."/>
            <person name="Lipzen A."/>
            <person name="Waldron R."/>
            <person name="Moloney N.M."/>
            <person name="Sperisen C."/>
            <person name="Kredics L."/>
            <person name="Vagvoelgyi C."/>
            <person name="Patrignani A."/>
            <person name="Fitzpatrick D."/>
            <person name="Nagy I."/>
            <person name="Doyle S."/>
            <person name="Anderson J.B."/>
            <person name="Grigoriev I.V."/>
            <person name="Gueldener U."/>
            <person name="Muensterkoetter M."/>
            <person name="Nagy L.G."/>
        </authorList>
    </citation>
    <scope>NUCLEOTIDE SEQUENCE [LARGE SCALE GENOMIC DNA]</scope>
    <source>
        <strain evidence="2">Ar21-2</strain>
    </source>
</reference>
<evidence type="ECO:0000313" key="2">
    <source>
        <dbReference type="Proteomes" id="UP000217790"/>
    </source>
</evidence>
<accession>A0A2H3D6Z8</accession>
<dbReference type="Proteomes" id="UP000217790">
    <property type="component" value="Unassembled WGS sequence"/>
</dbReference>
<name>A0A2H3D6Z8_ARMGA</name>
<dbReference type="InParanoid" id="A0A2H3D6Z8"/>
<sequence length="143" mass="15533">MEIPARPLSNQNSGLSISSLTNRSTFLDTSTSKTGSTCSVIHGTLGLELQVVPLHVDPPVEDTRMRNASTRESSKTFLDNVQQGPSVSVVDMEAYGKALKVFQKTHGCPVDSWLEEWYIQWTIQDDSVADISVAVGIPTPTPS</sequence>
<dbReference type="STRING" id="47427.A0A2H3D6Z8"/>
<organism evidence="1 2">
    <name type="scientific">Armillaria gallica</name>
    <name type="common">Bulbous honey fungus</name>
    <name type="synonym">Armillaria bulbosa</name>
    <dbReference type="NCBI Taxonomy" id="47427"/>
    <lineage>
        <taxon>Eukaryota</taxon>
        <taxon>Fungi</taxon>
        <taxon>Dikarya</taxon>
        <taxon>Basidiomycota</taxon>
        <taxon>Agaricomycotina</taxon>
        <taxon>Agaricomycetes</taxon>
        <taxon>Agaricomycetidae</taxon>
        <taxon>Agaricales</taxon>
        <taxon>Marasmiineae</taxon>
        <taxon>Physalacriaceae</taxon>
        <taxon>Armillaria</taxon>
    </lineage>
</organism>
<gene>
    <name evidence="1" type="ORF">ARMGADRAFT_618947</name>
</gene>
<evidence type="ECO:0000313" key="1">
    <source>
        <dbReference type="EMBL" id="PBK84083.1"/>
    </source>
</evidence>
<proteinExistence type="predicted"/>
<keyword evidence="2" id="KW-1185">Reference proteome</keyword>
<dbReference type="AlphaFoldDB" id="A0A2H3D6Z8"/>
<protein>
    <submittedName>
        <fullName evidence="1">Uncharacterized protein</fullName>
    </submittedName>
</protein>